<evidence type="ECO:0000313" key="2">
    <source>
        <dbReference type="EMBL" id="RDY08055.1"/>
    </source>
</evidence>
<dbReference type="PANTHER" id="PTHR33626">
    <property type="entry name" value="ZGC:158463"/>
    <property type="match status" value="1"/>
</dbReference>
<keyword evidence="3" id="KW-1185">Reference proteome</keyword>
<proteinExistence type="predicted"/>
<evidence type="ECO:0000313" key="3">
    <source>
        <dbReference type="Proteomes" id="UP000257109"/>
    </source>
</evidence>
<dbReference type="Proteomes" id="UP000257109">
    <property type="component" value="Unassembled WGS sequence"/>
</dbReference>
<organism evidence="2 3">
    <name type="scientific">Mucuna pruriens</name>
    <name type="common">Velvet bean</name>
    <name type="synonym">Dolichos pruriens</name>
    <dbReference type="NCBI Taxonomy" id="157652"/>
    <lineage>
        <taxon>Eukaryota</taxon>
        <taxon>Viridiplantae</taxon>
        <taxon>Streptophyta</taxon>
        <taxon>Embryophyta</taxon>
        <taxon>Tracheophyta</taxon>
        <taxon>Spermatophyta</taxon>
        <taxon>Magnoliopsida</taxon>
        <taxon>eudicotyledons</taxon>
        <taxon>Gunneridae</taxon>
        <taxon>Pentapetalae</taxon>
        <taxon>rosids</taxon>
        <taxon>fabids</taxon>
        <taxon>Fabales</taxon>
        <taxon>Fabaceae</taxon>
        <taxon>Papilionoideae</taxon>
        <taxon>50 kb inversion clade</taxon>
        <taxon>NPAAA clade</taxon>
        <taxon>indigoferoid/millettioid clade</taxon>
        <taxon>Phaseoleae</taxon>
        <taxon>Mucuna</taxon>
    </lineage>
</organism>
<dbReference type="EMBL" id="QJKJ01001349">
    <property type="protein sequence ID" value="RDY08055.1"/>
    <property type="molecule type" value="Genomic_DNA"/>
</dbReference>
<sequence>MLFLGDSRPRAENSQTALPLFEAGRYTPILTCSAWVFYPLSGDSNRLVGIDHYDGDRSLQLLVFNEEFLVSASHQLALTTSLPFVHTARRSYRLNGPVKCSDCGDVGGSLPATLGRRSRNKVSVGEPAEGSLSLPHNKFDRRTRSSQDKFDRGWLGGAVLEHRPRPPRPELARGGRPAHLLSPKHKPRRFVRQGTRNC</sequence>
<comment type="caution">
    <text evidence="2">The sequence shown here is derived from an EMBL/GenBank/DDBJ whole genome shotgun (WGS) entry which is preliminary data.</text>
</comment>
<dbReference type="AlphaFoldDB" id="A0A371HZ13"/>
<evidence type="ECO:0000256" key="1">
    <source>
        <dbReference type="SAM" id="MobiDB-lite"/>
    </source>
</evidence>
<dbReference type="OrthoDB" id="1733326at2759"/>
<feature type="region of interest" description="Disordered" evidence="1">
    <location>
        <begin position="117"/>
        <end position="198"/>
    </location>
</feature>
<feature type="compositionally biased region" description="Basic residues" evidence="1">
    <location>
        <begin position="182"/>
        <end position="191"/>
    </location>
</feature>
<reference evidence="2" key="1">
    <citation type="submission" date="2018-05" db="EMBL/GenBank/DDBJ databases">
        <title>Draft genome of Mucuna pruriens seed.</title>
        <authorList>
            <person name="Nnadi N.E."/>
            <person name="Vos R."/>
            <person name="Hasami M.H."/>
            <person name="Devisetty U.K."/>
            <person name="Aguiy J.C."/>
        </authorList>
    </citation>
    <scope>NUCLEOTIDE SEQUENCE [LARGE SCALE GENOMIC DNA]</scope>
    <source>
        <strain evidence="2">JCA_2017</strain>
    </source>
</reference>
<accession>A0A371HZ13</accession>
<gene>
    <name evidence="2" type="ORF">CR513_07769</name>
</gene>
<feature type="compositionally biased region" description="Basic and acidic residues" evidence="1">
    <location>
        <begin position="160"/>
        <end position="173"/>
    </location>
</feature>
<feature type="compositionally biased region" description="Basic and acidic residues" evidence="1">
    <location>
        <begin position="137"/>
        <end position="152"/>
    </location>
</feature>
<protein>
    <submittedName>
        <fullName evidence="2">Uncharacterized protein</fullName>
    </submittedName>
</protein>
<name>A0A371HZ13_MUCPR</name>
<feature type="non-terminal residue" evidence="2">
    <location>
        <position position="1"/>
    </location>
</feature>
<dbReference type="PANTHER" id="PTHR33626:SF2">
    <property type="match status" value="1"/>
</dbReference>